<dbReference type="InterPro" id="IPR010037">
    <property type="entry name" value="FkbH_domain"/>
</dbReference>
<gene>
    <name evidence="1" type="ORF">IRI77_37760</name>
</gene>
<dbReference type="InterPro" id="IPR023214">
    <property type="entry name" value="HAD_sf"/>
</dbReference>
<dbReference type="NCBIfam" id="TIGR01686">
    <property type="entry name" value="FkbH"/>
    <property type="match status" value="1"/>
</dbReference>
<keyword evidence="1" id="KW-0614">Plasmid</keyword>
<protein>
    <submittedName>
        <fullName evidence="1">HAD-IIIC family phosphatase</fullName>
    </submittedName>
</protein>
<keyword evidence="2" id="KW-1185">Reference proteome</keyword>
<dbReference type="AlphaFoldDB" id="A0A7S7NYV3"/>
<reference evidence="1 2" key="1">
    <citation type="submission" date="2020-10" db="EMBL/GenBank/DDBJ databases">
        <title>Complete genome sequence of Paludibaculum fermentans P105T, a facultatively anaerobic acidobacterium capable of dissimilatory Fe(III) reduction.</title>
        <authorList>
            <person name="Dedysh S.N."/>
            <person name="Beletsky A.V."/>
            <person name="Kulichevskaya I.S."/>
            <person name="Mardanov A.V."/>
            <person name="Ravin N.V."/>
        </authorList>
    </citation>
    <scope>NUCLEOTIDE SEQUENCE [LARGE SCALE GENOMIC DNA]</scope>
    <source>
        <strain evidence="1 2">P105</strain>
        <plasmid evidence="1 2">pPfer1</plasmid>
    </source>
</reference>
<dbReference type="NCBIfam" id="TIGR01681">
    <property type="entry name" value="HAD-SF-IIIC"/>
    <property type="match status" value="1"/>
</dbReference>
<proteinExistence type="predicted"/>
<dbReference type="InterPro" id="IPR036412">
    <property type="entry name" value="HAD-like_sf"/>
</dbReference>
<dbReference type="RefSeq" id="WP_194453950.1">
    <property type="nucleotide sequence ID" value="NZ_CP063850.1"/>
</dbReference>
<evidence type="ECO:0000313" key="2">
    <source>
        <dbReference type="Proteomes" id="UP000593892"/>
    </source>
</evidence>
<organism evidence="1 2">
    <name type="scientific">Paludibaculum fermentans</name>
    <dbReference type="NCBI Taxonomy" id="1473598"/>
    <lineage>
        <taxon>Bacteria</taxon>
        <taxon>Pseudomonadati</taxon>
        <taxon>Acidobacteriota</taxon>
        <taxon>Terriglobia</taxon>
        <taxon>Bryobacterales</taxon>
        <taxon>Bryobacteraceae</taxon>
        <taxon>Paludibaculum</taxon>
    </lineage>
</organism>
<dbReference type="SUPFAM" id="SSF56784">
    <property type="entry name" value="HAD-like"/>
    <property type="match status" value="1"/>
</dbReference>
<dbReference type="EMBL" id="CP063850">
    <property type="protein sequence ID" value="QOY92296.1"/>
    <property type="molecule type" value="Genomic_DNA"/>
</dbReference>
<dbReference type="InterPro" id="IPR010033">
    <property type="entry name" value="HAD_SF_ppase_IIIC"/>
</dbReference>
<evidence type="ECO:0000313" key="1">
    <source>
        <dbReference type="EMBL" id="QOY92296.1"/>
    </source>
</evidence>
<dbReference type="KEGG" id="pfer:IRI77_37760"/>
<accession>A0A7S7NYV3</accession>
<dbReference type="Gene3D" id="3.40.50.1000">
    <property type="entry name" value="HAD superfamily/HAD-like"/>
    <property type="match status" value="1"/>
</dbReference>
<name>A0A7S7NYV3_PALFE</name>
<sequence>MKLIEALGILKKPNTAGRTFHLVLACSYTPLHLLTFLQAHLTLALAQRRVEVRTGLYGDIAGTLRQALAEPGDAVVIALEWPDLDPRLGIRQLAGWPPETLPEMAAEAGRRLALIGELATVIAAQSPVVVSLPGLPLAPVSFQPSRQQSPLEAALAVSLAHFSAELGAVAGVTILNPRELDRISPPAERHDVKAELASGFPYQMAHADALGGLLAQLAAPPEPKKGLITDLDDTLWRGILGDDGVAAIAWDQEHHAAAHGYYQQILQSLARSGVLVGVASKNSPAIVNEALARPDLVIGPADLFPVEAGWGPKSEAVARILQAWNIGAGSAVFIDDSPMELEEVGRAHPGLECILFPKQDAAAVYQLGYRLRELFGKSEVRQEDRIRSQSLRANQELHKAGGAADMETFLREAGAQLTLTWLQPPVEPRVLELINKTNQFNVNGRRYGDAEWRDYAARPETAVLVAEYRDKYGPLGKIAALAGTRQDNGFHIETWVLSCRAFSRRIEHHMLREIFDTHAVDQVTVAYQPTERNGPSGEFFATLLDAAPAGPFVLDREQFTARCPALYHARAVETAVKE</sequence>
<geneLocation type="plasmid" evidence="1 2">
    <name>pPfer1</name>
</geneLocation>
<dbReference type="Proteomes" id="UP000593892">
    <property type="component" value="Plasmid pPfer1"/>
</dbReference>